<dbReference type="Pfam" id="PF05502">
    <property type="entry name" value="Dynactin_p62"/>
    <property type="match status" value="2"/>
</dbReference>
<evidence type="ECO:0000256" key="13">
    <source>
        <dbReference type="ARBA" id="ARBA00034864"/>
    </source>
</evidence>
<proteinExistence type="inferred from homology"/>
<reference evidence="15 16" key="1">
    <citation type="submission" date="2018-10" db="EMBL/GenBank/DDBJ databases">
        <authorList>
            <consortium name="Pathogen Informatics"/>
        </authorList>
    </citation>
    <scope>NUCLEOTIDE SEQUENCE [LARGE SCALE GENOMIC DNA]</scope>
</reference>
<dbReference type="InterPro" id="IPR008603">
    <property type="entry name" value="DCTN4"/>
</dbReference>
<dbReference type="PANTHER" id="PTHR13034:SF2">
    <property type="entry name" value="DYNACTIN SUBUNIT 4"/>
    <property type="match status" value="1"/>
</dbReference>
<evidence type="ECO:0000313" key="16">
    <source>
        <dbReference type="Proteomes" id="UP000267029"/>
    </source>
</evidence>
<organism evidence="15 16">
    <name type="scientific">Mesocestoides corti</name>
    <name type="common">Flatworm</name>
    <dbReference type="NCBI Taxonomy" id="53468"/>
    <lineage>
        <taxon>Eukaryota</taxon>
        <taxon>Metazoa</taxon>
        <taxon>Spiralia</taxon>
        <taxon>Lophotrochozoa</taxon>
        <taxon>Platyhelminthes</taxon>
        <taxon>Cestoda</taxon>
        <taxon>Eucestoda</taxon>
        <taxon>Cyclophyllidea</taxon>
        <taxon>Mesocestoididae</taxon>
        <taxon>Mesocestoides</taxon>
    </lineage>
</organism>
<keyword evidence="16" id="KW-1185">Reference proteome</keyword>
<name>A0A0R3U8P3_MESCO</name>
<keyword evidence="5" id="KW-0963">Cytoplasm</keyword>
<gene>
    <name evidence="15" type="ORF">MCOS_LOCUS3263</name>
</gene>
<dbReference type="GO" id="GO:0005813">
    <property type="term" value="C:centrosome"/>
    <property type="evidence" value="ECO:0007669"/>
    <property type="project" value="UniProtKB-SubCell"/>
</dbReference>
<dbReference type="GO" id="GO:0005869">
    <property type="term" value="C:dynactin complex"/>
    <property type="evidence" value="ECO:0007669"/>
    <property type="project" value="InterPro"/>
</dbReference>
<keyword evidence="11" id="KW-0206">Cytoskeleton</keyword>
<evidence type="ECO:0000256" key="7">
    <source>
        <dbReference type="ARBA" id="ARBA00022553"/>
    </source>
</evidence>
<comment type="subunit">
    <text evidence="14">Subunit of dynactin, a multiprotein complex part of a tripartite complex with dynein and a adapter, such as BICDL1, BICD2 or HOOK3. The dynactin complex is built around ACTR1A/ACTB filament and consists of an actin-related filament composed of a shoulder domain, a pointed end and a barbed end. Its length is defined by its flexible shoulder domain. The soulder is composed of 2 DCTN1 subunits, 4 DCTN2 and 2 DCTN3. The 4 DCNT2 (via N-terminus) bind the ACTR1A filament and act as molecular rulers to determine the length. The pointed end is important for binding dynein-dynactin cargo adapters. Consists of 4 subunits: ACTR10, DCNT4, DCTN5 and DCTN6. The barbed end is composed of a CAPZA1:CAPZB heterodimers, which binds ACTR1A/ACTB filament and dynactin and stabilizes dynactin. Interacts with ATP7B, but not ATP7A, in a copper-dependent manner. Interacts with ANK2; this interaction is required for localization at costameres. Interacts with N4BP2L1.</text>
</comment>
<dbReference type="GO" id="GO:0005938">
    <property type="term" value="C:cell cortex"/>
    <property type="evidence" value="ECO:0007669"/>
    <property type="project" value="UniProtKB-SubCell"/>
</dbReference>
<evidence type="ECO:0000313" key="15">
    <source>
        <dbReference type="EMBL" id="VDD77260.1"/>
    </source>
</evidence>
<evidence type="ECO:0000256" key="14">
    <source>
        <dbReference type="ARBA" id="ARBA00093507"/>
    </source>
</evidence>
<evidence type="ECO:0000256" key="4">
    <source>
        <dbReference type="ARBA" id="ARBA00004657"/>
    </source>
</evidence>
<evidence type="ECO:0000256" key="3">
    <source>
        <dbReference type="ARBA" id="ARBA00004544"/>
    </source>
</evidence>
<evidence type="ECO:0000256" key="8">
    <source>
        <dbReference type="ARBA" id="ARBA00022843"/>
    </source>
</evidence>
<evidence type="ECO:0000256" key="2">
    <source>
        <dbReference type="ARBA" id="ARBA00004529"/>
    </source>
</evidence>
<dbReference type="GO" id="GO:0001725">
    <property type="term" value="C:stress fiber"/>
    <property type="evidence" value="ECO:0007669"/>
    <property type="project" value="UniProtKB-SubCell"/>
</dbReference>
<protein>
    <recommendedName>
        <fullName evidence="13">Dynactin subunit 4</fullName>
    </recommendedName>
</protein>
<keyword evidence="7" id="KW-0597">Phosphoprotein</keyword>
<dbReference type="Proteomes" id="UP000267029">
    <property type="component" value="Unassembled WGS sequence"/>
</dbReference>
<dbReference type="EMBL" id="UXSR01000702">
    <property type="protein sequence ID" value="VDD77260.1"/>
    <property type="molecule type" value="Genomic_DNA"/>
</dbReference>
<evidence type="ECO:0000256" key="9">
    <source>
        <dbReference type="ARBA" id="ARBA00022990"/>
    </source>
</evidence>
<evidence type="ECO:0000256" key="5">
    <source>
        <dbReference type="ARBA" id="ARBA00022490"/>
    </source>
</evidence>
<keyword evidence="6" id="KW-1017">Isopeptide bond</keyword>
<keyword evidence="10" id="KW-0175">Coiled coil</keyword>
<evidence type="ECO:0000256" key="11">
    <source>
        <dbReference type="ARBA" id="ARBA00023212"/>
    </source>
</evidence>
<accession>A0A0R3U8P3</accession>
<comment type="subcellular location">
    <subcellularLocation>
        <location evidence="3">Cytoplasm</location>
        <location evidence="3">Cell cortex</location>
    </subcellularLocation>
    <subcellularLocation>
        <location evidence="1">Cytoplasm</location>
        <location evidence="1">Cytoskeleton</location>
        <location evidence="1">Microtubule organizing center</location>
        <location evidence="1">Centrosome</location>
    </subcellularLocation>
    <subcellularLocation>
        <location evidence="2">Cytoplasm</location>
        <location evidence="2">Cytoskeleton</location>
        <location evidence="2">Stress fiber</location>
    </subcellularLocation>
    <subcellularLocation>
        <location evidence="4">Cytoplasm</location>
        <location evidence="4">Myofibril</location>
    </subcellularLocation>
</comment>
<evidence type="ECO:0000256" key="1">
    <source>
        <dbReference type="ARBA" id="ARBA00004300"/>
    </source>
</evidence>
<dbReference type="AlphaFoldDB" id="A0A0R3U8P3"/>
<dbReference type="STRING" id="53468.A0A0R3U8P3"/>
<evidence type="ECO:0000256" key="10">
    <source>
        <dbReference type="ARBA" id="ARBA00023054"/>
    </source>
</evidence>
<keyword evidence="8" id="KW-0832">Ubl conjugation</keyword>
<evidence type="ECO:0000256" key="6">
    <source>
        <dbReference type="ARBA" id="ARBA00022499"/>
    </source>
</evidence>
<comment type="similarity">
    <text evidence="12">Belongs to the dynactin subunit 4 family.</text>
</comment>
<keyword evidence="9" id="KW-0007">Acetylation</keyword>
<sequence length="492" mass="53514">MTSAEAKLRKHRCGNCFDCPSCGHTLSTRGTFALAPTPGGTPGGSSSTPQKTYYLLCAFCRWSTRDGGIPDQNSPSGGWHETPNPHAEEIEKLVAAYRQLAVKEKNERERSKYVRKRNYTLLMEKYPVLTPRFRRCRSSNWSLYGRETEPSPEIVIPKATAKPISGSFDVDALVNTPLNFEKVTSPKQRHMAPSLQPTEAAKLEPRHKALAMKRSLRCKTCEHTLSKADFNPSSIKFRINLSAFCYVPDLRFTLPLENLEGGVSDSRGVTPRLLPTVSFDSVPPRELWLKGLSQAKPMNVVLFLSNPAHRITTVRLRQLTPEEEAVQLADYFAKTRSANSKEPASYSTVKLGLPPYGIKVGGKSDTSEYSDLASVDKSNEFFDDDPKVIACRRGNKVGINTTVSLLIPSGPLRAAVMMTFDYANTAAAVTGPSAALISAEQRAATMSAVLAASGISDNGGGGGSGSAPPPAKAEAVDTRDVHLVYLLDFGLC</sequence>
<dbReference type="OrthoDB" id="283815at2759"/>
<evidence type="ECO:0000256" key="12">
    <source>
        <dbReference type="ARBA" id="ARBA00034776"/>
    </source>
</evidence>
<dbReference type="PANTHER" id="PTHR13034">
    <property type="entry name" value="DYNACTIN P62 SUBUNIT"/>
    <property type="match status" value="1"/>
</dbReference>
<dbReference type="GO" id="GO:0030016">
    <property type="term" value="C:myofibril"/>
    <property type="evidence" value="ECO:0007669"/>
    <property type="project" value="UniProtKB-SubCell"/>
</dbReference>